<dbReference type="EMBL" id="CAACVG010009433">
    <property type="protein sequence ID" value="VEN53253.1"/>
    <property type="molecule type" value="Genomic_DNA"/>
</dbReference>
<dbReference type="SMART" id="SM01194">
    <property type="entry name" value="eRF1_1"/>
    <property type="match status" value="1"/>
</dbReference>
<dbReference type="FunFam" id="3.30.420.60:FF:000001">
    <property type="entry name" value="Eukaryotic peptide chain release factor subunit 1"/>
    <property type="match status" value="1"/>
</dbReference>
<dbReference type="FunFam" id="3.30.1330.30:FF:000009">
    <property type="entry name" value="Eukaryotic peptide chain release factor subunit 1"/>
    <property type="match status" value="1"/>
</dbReference>
<evidence type="ECO:0000256" key="2">
    <source>
        <dbReference type="ARBA" id="ARBA00004496"/>
    </source>
</evidence>
<dbReference type="GO" id="GO:0003747">
    <property type="term" value="F:translation release factor activity"/>
    <property type="evidence" value="ECO:0007669"/>
    <property type="project" value="InterPro"/>
</dbReference>
<feature type="domain" description="eRF1/Pelota-like N-terminal" evidence="8">
    <location>
        <begin position="5"/>
        <end position="141"/>
    </location>
</feature>
<dbReference type="Gene3D" id="3.30.1330.30">
    <property type="match status" value="1"/>
</dbReference>
<dbReference type="Gene3D" id="3.30.420.60">
    <property type="entry name" value="eRF1 domain 2"/>
    <property type="match status" value="1"/>
</dbReference>
<dbReference type="FunFam" id="3.30.960.10:FF:000001">
    <property type="entry name" value="Eukaryotic peptide chain release factor subunit 1"/>
    <property type="match status" value="1"/>
</dbReference>
<sequence length="430" mass="48239">MSGEETSADRNVEIWKIKKLIKSLELARGNGTSMISLIIPPKDQISRVSKMLADEFGTASNIKSRVNRLSVLGAITSVQHRLKLYTKVPPNGLVIYCGTIVTDEGKEKKVNIDFEPFKPINTSLYLCDNKFHTEALTALLADDNKFGFIVMDGNGALFGTLQGNTREVLHKFTVDLPKKHGRGGQSALRFARLRMEKRHNYVRKVAEVATQLFITNDKPNIAGLILAGSADFKTELSQSDMFDPLVDVSYGGENGFNQAIELAAESLQNVKFIQEKKLIGRYFDEISQDTGKYCFGVEDTLRGLELGAVETLICWENLDIQRYVLKNHTTGTETVLHLTPEQEKDKSHFTDKETGVELELVECQPLLEWLANNYKNFGATLEIITDKSQEGSQFVRGFGGIGGLLRYKVDFQSMQLEELENGEEFDLDEY</sequence>
<dbReference type="Pfam" id="PF03464">
    <property type="entry name" value="eRF1_2"/>
    <property type="match status" value="1"/>
</dbReference>
<dbReference type="GO" id="GO:0005829">
    <property type="term" value="C:cytosol"/>
    <property type="evidence" value="ECO:0007669"/>
    <property type="project" value="UniProtKB-ARBA"/>
</dbReference>
<comment type="similarity">
    <text evidence="3">Belongs to the eukaryotic release factor 1 family.</text>
</comment>
<dbReference type="InterPro" id="IPR005140">
    <property type="entry name" value="eRF1_Pelota-like_N"/>
</dbReference>
<dbReference type="SUPFAM" id="SSF53137">
    <property type="entry name" value="Translational machinery components"/>
    <property type="match status" value="1"/>
</dbReference>
<proteinExistence type="inferred from homology"/>
<dbReference type="SUPFAM" id="SSF55481">
    <property type="entry name" value="N-terminal domain of eukaryotic peptide chain release factor subunit 1, ERF1"/>
    <property type="match status" value="1"/>
</dbReference>
<keyword evidence="7" id="KW-0648">Protein biosynthesis</keyword>
<keyword evidence="10" id="KW-1185">Reference proteome</keyword>
<dbReference type="InterPro" id="IPR005141">
    <property type="entry name" value="eRF1_2"/>
</dbReference>
<evidence type="ECO:0000256" key="1">
    <source>
        <dbReference type="ARBA" id="ARBA00002832"/>
    </source>
</evidence>
<dbReference type="NCBIfam" id="TIGR03676">
    <property type="entry name" value="aRF1_eRF1"/>
    <property type="match status" value="1"/>
</dbReference>
<accession>A0A653CZU6</accession>
<gene>
    <name evidence="9" type="ORF">CALMAC_LOCUS13114</name>
</gene>
<evidence type="ECO:0000256" key="7">
    <source>
        <dbReference type="ARBA" id="ARBA00022917"/>
    </source>
</evidence>
<dbReference type="InterPro" id="IPR005142">
    <property type="entry name" value="eRF1_3"/>
</dbReference>
<evidence type="ECO:0000256" key="6">
    <source>
        <dbReference type="ARBA" id="ARBA00022490"/>
    </source>
</evidence>
<comment type="subcellular location">
    <subcellularLocation>
        <location evidence="2">Cytoplasm</location>
    </subcellularLocation>
</comment>
<dbReference type="AlphaFoldDB" id="A0A653CZU6"/>
<dbReference type="InterPro" id="IPR004403">
    <property type="entry name" value="Peptide_chain-rel_eRF1/aRF1"/>
</dbReference>
<organism evidence="9 10">
    <name type="scientific">Callosobruchus maculatus</name>
    <name type="common">Southern cowpea weevil</name>
    <name type="synonym">Pulse bruchid</name>
    <dbReference type="NCBI Taxonomy" id="64391"/>
    <lineage>
        <taxon>Eukaryota</taxon>
        <taxon>Metazoa</taxon>
        <taxon>Ecdysozoa</taxon>
        <taxon>Arthropoda</taxon>
        <taxon>Hexapoda</taxon>
        <taxon>Insecta</taxon>
        <taxon>Pterygota</taxon>
        <taxon>Neoptera</taxon>
        <taxon>Endopterygota</taxon>
        <taxon>Coleoptera</taxon>
        <taxon>Polyphaga</taxon>
        <taxon>Cucujiformia</taxon>
        <taxon>Chrysomeloidea</taxon>
        <taxon>Chrysomelidae</taxon>
        <taxon>Bruchinae</taxon>
        <taxon>Bruchini</taxon>
        <taxon>Callosobruchus</taxon>
    </lineage>
</organism>
<keyword evidence="6" id="KW-0963">Cytoplasm</keyword>
<dbReference type="OrthoDB" id="10254527at2759"/>
<evidence type="ECO:0000259" key="8">
    <source>
        <dbReference type="SMART" id="SM01194"/>
    </source>
</evidence>
<evidence type="ECO:0000313" key="10">
    <source>
        <dbReference type="Proteomes" id="UP000410492"/>
    </source>
</evidence>
<dbReference type="PANTHER" id="PTHR10113">
    <property type="entry name" value="PEPTIDE CHAIN RELEASE FACTOR SUBUNIT 1"/>
    <property type="match status" value="1"/>
</dbReference>
<dbReference type="SUPFAM" id="SSF55315">
    <property type="entry name" value="L30e-like"/>
    <property type="match status" value="1"/>
</dbReference>
<dbReference type="Gene3D" id="3.30.960.10">
    <property type="entry name" value="eRF1 domain 1"/>
    <property type="match status" value="1"/>
</dbReference>
<evidence type="ECO:0000256" key="5">
    <source>
        <dbReference type="ARBA" id="ARBA00013382"/>
    </source>
</evidence>
<dbReference type="InterPro" id="IPR024049">
    <property type="entry name" value="eRF1_1_sf"/>
</dbReference>
<comment type="subunit">
    <text evidence="4">Heterodimer of two subunits, one of which binds GTP.</text>
</comment>
<name>A0A653CZU6_CALMS</name>
<evidence type="ECO:0000256" key="4">
    <source>
        <dbReference type="ARBA" id="ARBA00011520"/>
    </source>
</evidence>
<dbReference type="Pfam" id="PF03463">
    <property type="entry name" value="eRF1_1"/>
    <property type="match status" value="1"/>
</dbReference>
<dbReference type="Proteomes" id="UP000410492">
    <property type="component" value="Unassembled WGS sequence"/>
</dbReference>
<evidence type="ECO:0000313" key="9">
    <source>
        <dbReference type="EMBL" id="VEN53253.1"/>
    </source>
</evidence>
<evidence type="ECO:0000256" key="3">
    <source>
        <dbReference type="ARBA" id="ARBA00005326"/>
    </source>
</evidence>
<dbReference type="Pfam" id="PF03465">
    <property type="entry name" value="eRF1_3"/>
    <property type="match status" value="1"/>
</dbReference>
<protein>
    <recommendedName>
        <fullName evidence="5">Eukaryotic peptide chain release factor subunit 1</fullName>
    </recommendedName>
</protein>
<dbReference type="InterPro" id="IPR042226">
    <property type="entry name" value="eFR1_2_sf"/>
</dbReference>
<dbReference type="InterPro" id="IPR029064">
    <property type="entry name" value="Ribosomal_eL30-like_sf"/>
</dbReference>
<comment type="function">
    <text evidence="1">Directs the termination of nascent peptide synthesis (translation) in response to the termination codons UAA, UAG and UGA.</text>
</comment>
<reference evidence="9 10" key="1">
    <citation type="submission" date="2019-01" db="EMBL/GenBank/DDBJ databases">
        <authorList>
            <person name="Sayadi A."/>
        </authorList>
    </citation>
    <scope>NUCLEOTIDE SEQUENCE [LARGE SCALE GENOMIC DNA]</scope>
</reference>